<evidence type="ECO:0000313" key="2">
    <source>
        <dbReference type="Proteomes" id="UP001176961"/>
    </source>
</evidence>
<dbReference type="AlphaFoldDB" id="A0AA36DK63"/>
<keyword evidence="2" id="KW-1185">Reference proteome</keyword>
<accession>A0AA36DK63</accession>
<proteinExistence type="predicted"/>
<reference evidence="1" key="1">
    <citation type="submission" date="2023-07" db="EMBL/GenBank/DDBJ databases">
        <authorList>
            <consortium name="CYATHOMIX"/>
        </authorList>
    </citation>
    <scope>NUCLEOTIDE SEQUENCE</scope>
    <source>
        <strain evidence="1">N/A</strain>
    </source>
</reference>
<evidence type="ECO:0000313" key="1">
    <source>
        <dbReference type="EMBL" id="CAJ0588255.1"/>
    </source>
</evidence>
<name>A0AA36DK63_CYLNA</name>
<sequence>MADLMESIEQLGELDEYFDQSIVQDWWITSSTEKTRICQYSSIPTPGSLPVQIEVIASELNVRPEEMPLPAPVFPYAPYLQQRPGLMPSLAKYYRGTGSALDDERASDSASYDDQFEKDLESFPWPTQLFGKIIRQRKYK</sequence>
<gene>
    <name evidence="1" type="ORF">CYNAS_LOCUS238</name>
</gene>
<protein>
    <submittedName>
        <fullName evidence="1">Uncharacterized protein</fullName>
    </submittedName>
</protein>
<dbReference type="Proteomes" id="UP001176961">
    <property type="component" value="Unassembled WGS sequence"/>
</dbReference>
<dbReference type="EMBL" id="CATQJL010000001">
    <property type="protein sequence ID" value="CAJ0588255.1"/>
    <property type="molecule type" value="Genomic_DNA"/>
</dbReference>
<comment type="caution">
    <text evidence="1">The sequence shown here is derived from an EMBL/GenBank/DDBJ whole genome shotgun (WGS) entry which is preliminary data.</text>
</comment>
<organism evidence="1 2">
    <name type="scientific">Cylicocyclus nassatus</name>
    <name type="common">Nematode worm</name>
    <dbReference type="NCBI Taxonomy" id="53992"/>
    <lineage>
        <taxon>Eukaryota</taxon>
        <taxon>Metazoa</taxon>
        <taxon>Ecdysozoa</taxon>
        <taxon>Nematoda</taxon>
        <taxon>Chromadorea</taxon>
        <taxon>Rhabditida</taxon>
        <taxon>Rhabditina</taxon>
        <taxon>Rhabditomorpha</taxon>
        <taxon>Strongyloidea</taxon>
        <taxon>Strongylidae</taxon>
        <taxon>Cylicocyclus</taxon>
    </lineage>
</organism>